<feature type="non-terminal residue" evidence="2">
    <location>
        <position position="81"/>
    </location>
</feature>
<evidence type="ECO:0000313" key="2">
    <source>
        <dbReference type="EMBL" id="CAF4723023.1"/>
    </source>
</evidence>
<name>A0A821JNV5_9BILA</name>
<sequence length="81" mass="9034">VKNQVNEQHEHSFDWTALVHGAELKVSDAAVDSHSIPKKTREQNPSISSDEEGKPRMNQLPQLNTHHRSRQTSSSSSSSDT</sequence>
<keyword evidence="3" id="KW-1185">Reference proteome</keyword>
<evidence type="ECO:0000256" key="1">
    <source>
        <dbReference type="SAM" id="MobiDB-lite"/>
    </source>
</evidence>
<accession>A0A821JNV5</accession>
<dbReference type="AlphaFoldDB" id="A0A821JNV5"/>
<comment type="caution">
    <text evidence="2">The sequence shown here is derived from an EMBL/GenBank/DDBJ whole genome shotgun (WGS) entry which is preliminary data.</text>
</comment>
<reference evidence="2" key="1">
    <citation type="submission" date="2021-02" db="EMBL/GenBank/DDBJ databases">
        <authorList>
            <person name="Nowell W R."/>
        </authorList>
    </citation>
    <scope>NUCLEOTIDE SEQUENCE</scope>
</reference>
<protein>
    <submittedName>
        <fullName evidence="2">Uncharacterized protein</fullName>
    </submittedName>
</protein>
<dbReference type="EMBL" id="CAJOBG010106281">
    <property type="protein sequence ID" value="CAF4723023.1"/>
    <property type="molecule type" value="Genomic_DNA"/>
</dbReference>
<dbReference type="Proteomes" id="UP000663866">
    <property type="component" value="Unassembled WGS sequence"/>
</dbReference>
<organism evidence="2 3">
    <name type="scientific">Rotaria magnacalcarata</name>
    <dbReference type="NCBI Taxonomy" id="392030"/>
    <lineage>
        <taxon>Eukaryota</taxon>
        <taxon>Metazoa</taxon>
        <taxon>Spiralia</taxon>
        <taxon>Gnathifera</taxon>
        <taxon>Rotifera</taxon>
        <taxon>Eurotatoria</taxon>
        <taxon>Bdelloidea</taxon>
        <taxon>Philodinida</taxon>
        <taxon>Philodinidae</taxon>
        <taxon>Rotaria</taxon>
    </lineage>
</organism>
<feature type="non-terminal residue" evidence="2">
    <location>
        <position position="1"/>
    </location>
</feature>
<gene>
    <name evidence="2" type="ORF">OVN521_LOCUS49144</name>
</gene>
<proteinExistence type="predicted"/>
<feature type="region of interest" description="Disordered" evidence="1">
    <location>
        <begin position="29"/>
        <end position="81"/>
    </location>
</feature>
<evidence type="ECO:0000313" key="3">
    <source>
        <dbReference type="Proteomes" id="UP000663866"/>
    </source>
</evidence>